<keyword evidence="3" id="KW-1185">Reference proteome</keyword>
<accession>A0AAD9N0H7</accession>
<proteinExistence type="predicted"/>
<evidence type="ECO:0000313" key="3">
    <source>
        <dbReference type="Proteomes" id="UP001208570"/>
    </source>
</evidence>
<comment type="caution">
    <text evidence="2">The sequence shown here is derived from an EMBL/GenBank/DDBJ whole genome shotgun (WGS) entry which is preliminary data.</text>
</comment>
<dbReference type="AlphaFoldDB" id="A0AAD9N0H7"/>
<gene>
    <name evidence="2" type="ORF">LSH36_381g02103</name>
</gene>
<dbReference type="EMBL" id="JAODUP010000381">
    <property type="protein sequence ID" value="KAK2150953.1"/>
    <property type="molecule type" value="Genomic_DNA"/>
</dbReference>
<name>A0AAD9N0H7_9ANNE</name>
<evidence type="ECO:0000256" key="1">
    <source>
        <dbReference type="SAM" id="MobiDB-lite"/>
    </source>
</evidence>
<organism evidence="2 3">
    <name type="scientific">Paralvinella palmiformis</name>
    <dbReference type="NCBI Taxonomy" id="53620"/>
    <lineage>
        <taxon>Eukaryota</taxon>
        <taxon>Metazoa</taxon>
        <taxon>Spiralia</taxon>
        <taxon>Lophotrochozoa</taxon>
        <taxon>Annelida</taxon>
        <taxon>Polychaeta</taxon>
        <taxon>Sedentaria</taxon>
        <taxon>Canalipalpata</taxon>
        <taxon>Terebellida</taxon>
        <taxon>Terebelliformia</taxon>
        <taxon>Alvinellidae</taxon>
        <taxon>Paralvinella</taxon>
    </lineage>
</organism>
<reference evidence="2" key="1">
    <citation type="journal article" date="2023" name="Mol. Biol. Evol.">
        <title>Third-Generation Sequencing Reveals the Adaptive Role of the Epigenome in Three Deep-Sea Polychaetes.</title>
        <authorList>
            <person name="Perez M."/>
            <person name="Aroh O."/>
            <person name="Sun Y."/>
            <person name="Lan Y."/>
            <person name="Juniper S.K."/>
            <person name="Young C.R."/>
            <person name="Angers B."/>
            <person name="Qian P.Y."/>
        </authorList>
    </citation>
    <scope>NUCLEOTIDE SEQUENCE</scope>
    <source>
        <strain evidence="2">P08H-3</strain>
    </source>
</reference>
<evidence type="ECO:0000313" key="2">
    <source>
        <dbReference type="EMBL" id="KAK2150953.1"/>
    </source>
</evidence>
<feature type="compositionally biased region" description="Gly residues" evidence="1">
    <location>
        <begin position="31"/>
        <end position="42"/>
    </location>
</feature>
<dbReference type="Proteomes" id="UP001208570">
    <property type="component" value="Unassembled WGS sequence"/>
</dbReference>
<feature type="region of interest" description="Disordered" evidence="1">
    <location>
        <begin position="22"/>
        <end position="48"/>
    </location>
</feature>
<sequence>MNYSTTDEKVEDYNILQLSRDEMEGRQLGQDRGGNLGHGGGQRFSATDEAELEEEADKLYEWTQQLSYDDVTATPRLGTTLTGSGIGSAL</sequence>
<protein>
    <submittedName>
        <fullName evidence="2">Uncharacterized protein</fullName>
    </submittedName>
</protein>